<evidence type="ECO:0000256" key="2">
    <source>
        <dbReference type="SAM" id="MobiDB-lite"/>
    </source>
</evidence>
<dbReference type="Proteomes" id="UP001415857">
    <property type="component" value="Unassembled WGS sequence"/>
</dbReference>
<reference evidence="4 5" key="1">
    <citation type="journal article" date="2024" name="Plant J.">
        <title>Genome sequences and population genomics reveal climatic adaptation and genomic divergence between two closely related sweetgum species.</title>
        <authorList>
            <person name="Xu W.Q."/>
            <person name="Ren C.Q."/>
            <person name="Zhang X.Y."/>
            <person name="Comes H.P."/>
            <person name="Liu X.H."/>
            <person name="Li Y.G."/>
            <person name="Kettle C.J."/>
            <person name="Jalonen R."/>
            <person name="Gaisberger H."/>
            <person name="Ma Y.Z."/>
            <person name="Qiu Y.X."/>
        </authorList>
    </citation>
    <scope>NUCLEOTIDE SEQUENCE [LARGE SCALE GENOMIC DNA]</scope>
    <source>
        <strain evidence="4">Hangzhou</strain>
    </source>
</reference>
<comment type="caution">
    <text evidence="4">The sequence shown here is derived from an EMBL/GenBank/DDBJ whole genome shotgun (WGS) entry which is preliminary data.</text>
</comment>
<organism evidence="4 5">
    <name type="scientific">Liquidambar formosana</name>
    <name type="common">Formosan gum</name>
    <dbReference type="NCBI Taxonomy" id="63359"/>
    <lineage>
        <taxon>Eukaryota</taxon>
        <taxon>Viridiplantae</taxon>
        <taxon>Streptophyta</taxon>
        <taxon>Embryophyta</taxon>
        <taxon>Tracheophyta</taxon>
        <taxon>Spermatophyta</taxon>
        <taxon>Magnoliopsida</taxon>
        <taxon>eudicotyledons</taxon>
        <taxon>Gunneridae</taxon>
        <taxon>Pentapetalae</taxon>
        <taxon>Saxifragales</taxon>
        <taxon>Altingiaceae</taxon>
        <taxon>Liquidambar</taxon>
    </lineage>
</organism>
<dbReference type="EMBL" id="JBBPBK010000007">
    <property type="protein sequence ID" value="KAK9281279.1"/>
    <property type="molecule type" value="Genomic_DNA"/>
</dbReference>
<proteinExistence type="inferred from homology"/>
<comment type="similarity">
    <text evidence="1">Belongs to the SS18 family.</text>
</comment>
<sequence length="212" mass="22832">MQRQPMMASSAGHNIPTNITSDHIQQYLDENNALILKILKNQNSGELSECAENQAKLQQNLMYLAAIADCQPQPPSMHAQFSAGANYMQQQQSQQMMPQSLLAARSPMLYGQQQLYSALQQQQAFHSQLGMSSAGTSGVHMLHSETNVRGGGTSAFPEIGCSTTGEGLQPSIRGLSTANKLDLGSAGSAEGREGNLGRQGRDKGEAFYLKSE</sequence>
<evidence type="ECO:0000259" key="3">
    <source>
        <dbReference type="Pfam" id="PF05030"/>
    </source>
</evidence>
<dbReference type="AlphaFoldDB" id="A0AAP0RMY0"/>
<accession>A0AAP0RMY0</accession>
<gene>
    <name evidence="4" type="ORF">L1049_004176</name>
</gene>
<dbReference type="InterPro" id="IPR007726">
    <property type="entry name" value="SS18_N"/>
</dbReference>
<feature type="domain" description="SS18 N-terminal" evidence="3">
    <location>
        <begin position="18"/>
        <end position="72"/>
    </location>
</feature>
<protein>
    <recommendedName>
        <fullName evidence="3">SS18 N-terminal domain-containing protein</fullName>
    </recommendedName>
</protein>
<name>A0AAP0RMY0_LIQFO</name>
<dbReference type="Pfam" id="PF05030">
    <property type="entry name" value="SSXT"/>
    <property type="match status" value="1"/>
</dbReference>
<evidence type="ECO:0000313" key="5">
    <source>
        <dbReference type="Proteomes" id="UP001415857"/>
    </source>
</evidence>
<evidence type="ECO:0000256" key="1">
    <source>
        <dbReference type="ARBA" id="ARBA00007945"/>
    </source>
</evidence>
<evidence type="ECO:0000313" key="4">
    <source>
        <dbReference type="EMBL" id="KAK9281279.1"/>
    </source>
</evidence>
<feature type="compositionally biased region" description="Basic and acidic residues" evidence="2">
    <location>
        <begin position="190"/>
        <end position="212"/>
    </location>
</feature>
<keyword evidence="5" id="KW-1185">Reference proteome</keyword>
<feature type="region of interest" description="Disordered" evidence="2">
    <location>
        <begin position="182"/>
        <end position="212"/>
    </location>
</feature>